<sequence>MQPCHQKQINSRPRTRLGKEVGELVKGGYGVGLRKNGRVEGLWWMEGDFWRDSRRKIWWRWAGVWRDGGGVCGLEGWGWVWKIDGVGGGDLGKSEKEEERDKIFGEILAGKYGGGGWVFGGVGLGWGRVGLRWGRVEKGGEGWRRERMEEWKGCGGGAMMEG</sequence>
<dbReference type="EMBL" id="JAAIUW010000010">
    <property type="protein sequence ID" value="KAF7812083.1"/>
    <property type="molecule type" value="Genomic_DNA"/>
</dbReference>
<reference evidence="1" key="1">
    <citation type="submission" date="2020-09" db="EMBL/GenBank/DDBJ databases">
        <title>Genome-Enabled Discovery of Anthraquinone Biosynthesis in Senna tora.</title>
        <authorList>
            <person name="Kang S.-H."/>
            <person name="Pandey R.P."/>
            <person name="Lee C.-M."/>
            <person name="Sim J.-S."/>
            <person name="Jeong J.-T."/>
            <person name="Choi B.-S."/>
            <person name="Jung M."/>
            <person name="Ginzburg D."/>
            <person name="Zhao K."/>
            <person name="Won S.Y."/>
            <person name="Oh T.-J."/>
            <person name="Yu Y."/>
            <person name="Kim N.-H."/>
            <person name="Lee O.R."/>
            <person name="Lee T.-H."/>
            <person name="Bashyal P."/>
            <person name="Kim T.-S."/>
            <person name="Lee W.-H."/>
            <person name="Kawkins C."/>
            <person name="Kim C.-K."/>
            <person name="Kim J.S."/>
            <person name="Ahn B.O."/>
            <person name="Rhee S.Y."/>
            <person name="Sohng J.K."/>
        </authorList>
    </citation>
    <scope>NUCLEOTIDE SEQUENCE</scope>
    <source>
        <tissue evidence="1">Leaf</tissue>
    </source>
</reference>
<name>A0A834SYK7_9FABA</name>
<dbReference type="AlphaFoldDB" id="A0A834SYK7"/>
<proteinExistence type="predicted"/>
<evidence type="ECO:0000313" key="1">
    <source>
        <dbReference type="EMBL" id="KAF7812083.1"/>
    </source>
</evidence>
<comment type="caution">
    <text evidence="1">The sequence shown here is derived from an EMBL/GenBank/DDBJ whole genome shotgun (WGS) entry which is preliminary data.</text>
</comment>
<dbReference type="Proteomes" id="UP000634136">
    <property type="component" value="Unassembled WGS sequence"/>
</dbReference>
<protein>
    <submittedName>
        <fullName evidence="1">Uncharacterized protein</fullName>
    </submittedName>
</protein>
<organism evidence="1 2">
    <name type="scientific">Senna tora</name>
    <dbReference type="NCBI Taxonomy" id="362788"/>
    <lineage>
        <taxon>Eukaryota</taxon>
        <taxon>Viridiplantae</taxon>
        <taxon>Streptophyta</taxon>
        <taxon>Embryophyta</taxon>
        <taxon>Tracheophyta</taxon>
        <taxon>Spermatophyta</taxon>
        <taxon>Magnoliopsida</taxon>
        <taxon>eudicotyledons</taxon>
        <taxon>Gunneridae</taxon>
        <taxon>Pentapetalae</taxon>
        <taxon>rosids</taxon>
        <taxon>fabids</taxon>
        <taxon>Fabales</taxon>
        <taxon>Fabaceae</taxon>
        <taxon>Caesalpinioideae</taxon>
        <taxon>Cassia clade</taxon>
        <taxon>Senna</taxon>
    </lineage>
</organism>
<keyword evidence="2" id="KW-1185">Reference proteome</keyword>
<gene>
    <name evidence="1" type="ORF">G2W53_033059</name>
</gene>
<evidence type="ECO:0000313" key="2">
    <source>
        <dbReference type="Proteomes" id="UP000634136"/>
    </source>
</evidence>
<accession>A0A834SYK7</accession>